<evidence type="ECO:0000313" key="2">
    <source>
        <dbReference type="Proteomes" id="UP000799754"/>
    </source>
</evidence>
<keyword evidence="2" id="KW-1185">Reference proteome</keyword>
<organism evidence="1 2">
    <name type="scientific">Macroventuria anomochaeta</name>
    <dbReference type="NCBI Taxonomy" id="301207"/>
    <lineage>
        <taxon>Eukaryota</taxon>
        <taxon>Fungi</taxon>
        <taxon>Dikarya</taxon>
        <taxon>Ascomycota</taxon>
        <taxon>Pezizomycotina</taxon>
        <taxon>Dothideomycetes</taxon>
        <taxon>Pleosporomycetidae</taxon>
        <taxon>Pleosporales</taxon>
        <taxon>Pleosporineae</taxon>
        <taxon>Didymellaceae</taxon>
        <taxon>Macroventuria</taxon>
    </lineage>
</organism>
<dbReference type="Proteomes" id="UP000799754">
    <property type="component" value="Unassembled WGS sequence"/>
</dbReference>
<name>A0ACB6RTI2_9PLEO</name>
<sequence>IARITAGFLGSTVGIARSAIVQCIIYNAGRCYSYPLACDASDGGIIPWRVHVMLQFPAYTLFALSEALFAIATGEYTYTKAQESSKSLVTALNLYTVTVASALSIAVSRAAKGPHLTTLYACLAGLYCLTTVLTRVSFGKYKKLEHELFDLDTADSRY</sequence>
<evidence type="ECO:0000313" key="1">
    <source>
        <dbReference type="EMBL" id="KAF2625033.1"/>
    </source>
</evidence>
<accession>A0ACB6RTI2</accession>
<proteinExistence type="predicted"/>
<dbReference type="EMBL" id="MU006728">
    <property type="protein sequence ID" value="KAF2625033.1"/>
    <property type="molecule type" value="Genomic_DNA"/>
</dbReference>
<feature type="non-terminal residue" evidence="1">
    <location>
        <position position="1"/>
    </location>
</feature>
<reference evidence="1" key="1">
    <citation type="journal article" date="2020" name="Stud. Mycol.">
        <title>101 Dothideomycetes genomes: a test case for predicting lifestyles and emergence of pathogens.</title>
        <authorList>
            <person name="Haridas S."/>
            <person name="Albert R."/>
            <person name="Binder M."/>
            <person name="Bloem J."/>
            <person name="Labutti K."/>
            <person name="Salamov A."/>
            <person name="Andreopoulos B."/>
            <person name="Baker S."/>
            <person name="Barry K."/>
            <person name="Bills G."/>
            <person name="Bluhm B."/>
            <person name="Cannon C."/>
            <person name="Castanera R."/>
            <person name="Culley D."/>
            <person name="Daum C."/>
            <person name="Ezra D."/>
            <person name="Gonzalez J."/>
            <person name="Henrissat B."/>
            <person name="Kuo A."/>
            <person name="Liang C."/>
            <person name="Lipzen A."/>
            <person name="Lutzoni F."/>
            <person name="Magnuson J."/>
            <person name="Mondo S."/>
            <person name="Nolan M."/>
            <person name="Ohm R."/>
            <person name="Pangilinan J."/>
            <person name="Park H.-J."/>
            <person name="Ramirez L."/>
            <person name="Alfaro M."/>
            <person name="Sun H."/>
            <person name="Tritt A."/>
            <person name="Yoshinaga Y."/>
            <person name="Zwiers L.-H."/>
            <person name="Turgeon B."/>
            <person name="Goodwin S."/>
            <person name="Spatafora J."/>
            <person name="Crous P."/>
            <person name="Grigoriev I."/>
        </authorList>
    </citation>
    <scope>NUCLEOTIDE SEQUENCE</scope>
    <source>
        <strain evidence="1">CBS 525.71</strain>
    </source>
</reference>
<protein>
    <submittedName>
        <fullName evidence="1">Uncharacterized protein</fullName>
    </submittedName>
</protein>
<gene>
    <name evidence="1" type="ORF">BU25DRAFT_347140</name>
</gene>
<comment type="caution">
    <text evidence="1">The sequence shown here is derived from an EMBL/GenBank/DDBJ whole genome shotgun (WGS) entry which is preliminary data.</text>
</comment>